<keyword evidence="2" id="KW-1003">Cell membrane</keyword>
<comment type="subcellular location">
    <subcellularLocation>
        <location evidence="1">Cell membrane</location>
        <topology evidence="1">Multi-pass membrane protein</topology>
    </subcellularLocation>
</comment>
<dbReference type="Proteomes" id="UP000308489">
    <property type="component" value="Chromosome 1"/>
</dbReference>
<keyword evidence="3 7" id="KW-0812">Transmembrane</keyword>
<dbReference type="Pfam" id="PF02687">
    <property type="entry name" value="FtsX"/>
    <property type="match status" value="1"/>
</dbReference>
<dbReference type="RefSeq" id="WP_138208933.1">
    <property type="nucleotide sequence ID" value="NZ_CBCRUQ010000011.1"/>
</dbReference>
<evidence type="ECO:0000256" key="3">
    <source>
        <dbReference type="ARBA" id="ARBA00022692"/>
    </source>
</evidence>
<evidence type="ECO:0000256" key="7">
    <source>
        <dbReference type="SAM" id="Phobius"/>
    </source>
</evidence>
<dbReference type="InterPro" id="IPR050250">
    <property type="entry name" value="Macrolide_Exporter_MacB"/>
</dbReference>
<feature type="transmembrane region" description="Helical" evidence="7">
    <location>
        <begin position="360"/>
        <end position="393"/>
    </location>
</feature>
<evidence type="ECO:0000313" key="11">
    <source>
        <dbReference type="Proteomes" id="UP000308489"/>
    </source>
</evidence>
<evidence type="ECO:0000256" key="4">
    <source>
        <dbReference type="ARBA" id="ARBA00022989"/>
    </source>
</evidence>
<dbReference type="PANTHER" id="PTHR30572:SF4">
    <property type="entry name" value="ABC TRANSPORTER PERMEASE YTRF"/>
    <property type="match status" value="1"/>
</dbReference>
<reference evidence="10 11" key="1">
    <citation type="submission" date="2019-05" db="EMBL/GenBank/DDBJ databases">
        <authorList>
            <consortium name="Pathogen Informatics"/>
        </authorList>
    </citation>
    <scope>NUCLEOTIDE SEQUENCE [LARGE SCALE GENOMIC DNA]</scope>
    <source>
        <strain evidence="10 11">NCTC503</strain>
    </source>
</reference>
<dbReference type="GO" id="GO:0022857">
    <property type="term" value="F:transmembrane transporter activity"/>
    <property type="evidence" value="ECO:0007669"/>
    <property type="project" value="TreeGrafter"/>
</dbReference>
<proteinExistence type="inferred from homology"/>
<keyword evidence="10" id="KW-0378">Hydrolase</keyword>
<organism evidence="10 11">
    <name type="scientific">Hathewaya histolytica</name>
    <name type="common">Clostridium histolyticum</name>
    <dbReference type="NCBI Taxonomy" id="1498"/>
    <lineage>
        <taxon>Bacteria</taxon>
        <taxon>Bacillati</taxon>
        <taxon>Bacillota</taxon>
        <taxon>Clostridia</taxon>
        <taxon>Eubacteriales</taxon>
        <taxon>Clostridiaceae</taxon>
        <taxon>Hathewaya</taxon>
    </lineage>
</organism>
<dbReference type="EMBL" id="LR590481">
    <property type="protein sequence ID" value="VTQ81872.1"/>
    <property type="molecule type" value="Genomic_DNA"/>
</dbReference>
<dbReference type="GO" id="GO:0016787">
    <property type="term" value="F:hydrolase activity"/>
    <property type="evidence" value="ECO:0007669"/>
    <property type="project" value="UniProtKB-KW"/>
</dbReference>
<dbReference type="PANTHER" id="PTHR30572">
    <property type="entry name" value="MEMBRANE COMPONENT OF TRANSPORTER-RELATED"/>
    <property type="match status" value="1"/>
</dbReference>
<feature type="transmembrane region" description="Helical" evidence="7">
    <location>
        <begin position="21"/>
        <end position="43"/>
    </location>
</feature>
<evidence type="ECO:0000313" key="10">
    <source>
        <dbReference type="EMBL" id="VTQ81872.1"/>
    </source>
</evidence>
<accession>A0A4U9QTU5</accession>
<evidence type="ECO:0000256" key="2">
    <source>
        <dbReference type="ARBA" id="ARBA00022475"/>
    </source>
</evidence>
<keyword evidence="11" id="KW-1185">Reference proteome</keyword>
<evidence type="ECO:0000256" key="6">
    <source>
        <dbReference type="ARBA" id="ARBA00038076"/>
    </source>
</evidence>
<keyword evidence="4 7" id="KW-1133">Transmembrane helix</keyword>
<gene>
    <name evidence="10" type="primary">macB_1</name>
    <name evidence="10" type="ORF">NCTC503_00087</name>
</gene>
<name>A0A4U9QTU5_HATHI</name>
<feature type="domain" description="ABC3 transporter permease C-terminal" evidence="8">
    <location>
        <begin position="319"/>
        <end position="443"/>
    </location>
</feature>
<feature type="transmembrane region" description="Helical" evidence="7">
    <location>
        <begin position="315"/>
        <end position="340"/>
    </location>
</feature>
<dbReference type="OrthoDB" id="9770099at2"/>
<feature type="domain" description="MacB-like periplasmic core" evidence="9">
    <location>
        <begin position="21"/>
        <end position="290"/>
    </location>
</feature>
<dbReference type="InterPro" id="IPR003838">
    <property type="entry name" value="ABC3_permease_C"/>
</dbReference>
<evidence type="ECO:0000256" key="5">
    <source>
        <dbReference type="ARBA" id="ARBA00023136"/>
    </source>
</evidence>
<dbReference type="Pfam" id="PF12704">
    <property type="entry name" value="MacB_PCD"/>
    <property type="match status" value="1"/>
</dbReference>
<keyword evidence="10" id="KW-0449">Lipoprotein</keyword>
<keyword evidence="5 7" id="KW-0472">Membrane</keyword>
<sequence length="450" mass="49896">MKFSDYIKNAFLNLKRRKFRTFLTAFAISIGTMLIVLIMGLGIGTEKYVIETVKKSVPIPLTQIDVSAYNNLPFKTEDDKKLKKVIEEKDIEKIKTMPGVNDIIVSVNTTAQDIEIEGKKLSATKANSKKENKNSAPINIEGINTKYKTFSDAQIEKSRLKKNKKDLNPIKYGENITKKGEILVHENTLKDLGFKDYKSLLGKDVKLKISLPEIPGYKAPQPMYKNFKLKGIINKDFAENVYAVCEINEAGEISNFLKSDKNHFKNNGVSLFVNVKDMNKVDVVSKNIEAMKYKTNSVQGTIKQIKTGFAIIEGLLLVGAIIVVFVAAIGVINTMTMSIYERTRSIGIMKALGGSKGNILGLFITESAALGFLGGLIGIGLSLINSKILLIFLNEYIKKQGVKETVNIFSTPVWLILSCIGFSMLISMIAGLIPSLRASKLDPIESLKYE</sequence>
<protein>
    <submittedName>
        <fullName evidence="10">ABC-type transport system, involved in lipoprotein release, permease component</fullName>
        <ecNumber evidence="10">3.6.3.-</ecNumber>
    </submittedName>
</protein>
<evidence type="ECO:0000256" key="1">
    <source>
        <dbReference type="ARBA" id="ARBA00004651"/>
    </source>
</evidence>
<comment type="similarity">
    <text evidence="6">Belongs to the ABC-4 integral membrane protein family.</text>
</comment>
<dbReference type="GO" id="GO:0005886">
    <property type="term" value="C:plasma membrane"/>
    <property type="evidence" value="ECO:0007669"/>
    <property type="project" value="UniProtKB-SubCell"/>
</dbReference>
<evidence type="ECO:0000259" key="8">
    <source>
        <dbReference type="Pfam" id="PF02687"/>
    </source>
</evidence>
<dbReference type="InterPro" id="IPR025857">
    <property type="entry name" value="MacB_PCD"/>
</dbReference>
<dbReference type="EC" id="3.6.3.-" evidence="10"/>
<evidence type="ECO:0000259" key="9">
    <source>
        <dbReference type="Pfam" id="PF12704"/>
    </source>
</evidence>
<dbReference type="AlphaFoldDB" id="A0A4U9QTU5"/>
<dbReference type="KEGG" id="hhw:NCTC503_00087"/>
<feature type="transmembrane region" description="Helical" evidence="7">
    <location>
        <begin position="413"/>
        <end position="433"/>
    </location>
</feature>